<proteinExistence type="inferred from homology"/>
<reference evidence="8 9" key="1">
    <citation type="submission" date="2013-08" db="EMBL/GenBank/DDBJ databases">
        <title>The genome sequence of Knoellia sinensis.</title>
        <authorList>
            <person name="Zhu W."/>
            <person name="Wang G."/>
        </authorList>
    </citation>
    <scope>NUCLEOTIDE SEQUENCE [LARGE SCALE GENOMIC DNA]</scope>
    <source>
        <strain evidence="8 9">KCTC 19936</strain>
    </source>
</reference>
<dbReference type="GO" id="GO:0016787">
    <property type="term" value="F:hydrolase activity"/>
    <property type="evidence" value="ECO:0007669"/>
    <property type="project" value="UniProtKB-KW"/>
</dbReference>
<evidence type="ECO:0000259" key="7">
    <source>
        <dbReference type="Pfam" id="PF01850"/>
    </source>
</evidence>
<dbReference type="InterPro" id="IPR051619">
    <property type="entry name" value="TypeII_TA_RNase_PINc/VapC"/>
</dbReference>
<dbReference type="STRING" id="1385520.N802_05955"/>
<comment type="similarity">
    <text evidence="6">Belongs to the PINc/VapC protein family.</text>
</comment>
<accession>A0A0A0J0X1</accession>
<protein>
    <recommendedName>
        <fullName evidence="6">Ribonuclease VapC</fullName>
        <shortName evidence="6">RNase VapC</shortName>
        <ecNumber evidence="6">3.1.-.-</ecNumber>
    </recommendedName>
    <alternativeName>
        <fullName evidence="6">Toxin VapC</fullName>
    </alternativeName>
</protein>
<dbReference type="SUPFAM" id="SSF88723">
    <property type="entry name" value="PIN domain-like"/>
    <property type="match status" value="1"/>
</dbReference>
<evidence type="ECO:0000256" key="1">
    <source>
        <dbReference type="ARBA" id="ARBA00022649"/>
    </source>
</evidence>
<evidence type="ECO:0000256" key="5">
    <source>
        <dbReference type="ARBA" id="ARBA00022842"/>
    </source>
</evidence>
<dbReference type="GO" id="GO:0000287">
    <property type="term" value="F:magnesium ion binding"/>
    <property type="evidence" value="ECO:0007669"/>
    <property type="project" value="UniProtKB-UniRule"/>
</dbReference>
<keyword evidence="2 6" id="KW-0540">Nuclease</keyword>
<evidence type="ECO:0000256" key="6">
    <source>
        <dbReference type="HAMAP-Rule" id="MF_00265"/>
    </source>
</evidence>
<gene>
    <name evidence="6" type="primary">vapC</name>
    <name evidence="8" type="ORF">N802_05955</name>
</gene>
<dbReference type="InterPro" id="IPR044153">
    <property type="entry name" value="PIN_Pae0151-like"/>
</dbReference>
<evidence type="ECO:0000313" key="9">
    <source>
        <dbReference type="Proteomes" id="UP000030002"/>
    </source>
</evidence>
<keyword evidence="4 6" id="KW-0378">Hydrolase</keyword>
<dbReference type="Gene3D" id="3.40.50.1010">
    <property type="entry name" value="5'-nuclease"/>
    <property type="match status" value="1"/>
</dbReference>
<dbReference type="PANTHER" id="PTHR35901">
    <property type="entry name" value="RIBONUCLEASE VAPC3"/>
    <property type="match status" value="1"/>
</dbReference>
<dbReference type="InterPro" id="IPR022907">
    <property type="entry name" value="VapC_family"/>
</dbReference>
<dbReference type="HAMAP" id="MF_00265">
    <property type="entry name" value="VapC_Nob1"/>
    <property type="match status" value="1"/>
</dbReference>
<keyword evidence="9" id="KW-1185">Reference proteome</keyword>
<dbReference type="InterPro" id="IPR002716">
    <property type="entry name" value="PIN_dom"/>
</dbReference>
<dbReference type="PANTHER" id="PTHR35901:SF1">
    <property type="entry name" value="EXONUCLEASE VAPC9"/>
    <property type="match status" value="1"/>
</dbReference>
<comment type="caution">
    <text evidence="8">The sequence shown here is derived from an EMBL/GenBank/DDBJ whole genome shotgun (WGS) entry which is preliminary data.</text>
</comment>
<keyword evidence="3 6" id="KW-0479">Metal-binding</keyword>
<dbReference type="Pfam" id="PF01850">
    <property type="entry name" value="PIN"/>
    <property type="match status" value="1"/>
</dbReference>
<feature type="binding site" evidence="6">
    <location>
        <position position="93"/>
    </location>
    <ligand>
        <name>Mg(2+)</name>
        <dbReference type="ChEBI" id="CHEBI:18420"/>
    </ligand>
</feature>
<comment type="cofactor">
    <cofactor evidence="6">
        <name>Mg(2+)</name>
        <dbReference type="ChEBI" id="CHEBI:18420"/>
    </cofactor>
</comment>
<evidence type="ECO:0000256" key="2">
    <source>
        <dbReference type="ARBA" id="ARBA00022722"/>
    </source>
</evidence>
<comment type="function">
    <text evidence="6">Toxic component of a toxin-antitoxin (TA) system. An RNase.</text>
</comment>
<organism evidence="8 9">
    <name type="scientific">Knoellia sinensis KCTC 19936</name>
    <dbReference type="NCBI Taxonomy" id="1385520"/>
    <lineage>
        <taxon>Bacteria</taxon>
        <taxon>Bacillati</taxon>
        <taxon>Actinomycetota</taxon>
        <taxon>Actinomycetes</taxon>
        <taxon>Micrococcales</taxon>
        <taxon>Intrasporangiaceae</taxon>
        <taxon>Knoellia</taxon>
    </lineage>
</organism>
<keyword evidence="5 6" id="KW-0460">Magnesium</keyword>
<keyword evidence="6" id="KW-0800">Toxin</keyword>
<keyword evidence="1 6" id="KW-1277">Toxin-antitoxin system</keyword>
<dbReference type="GO" id="GO:0090729">
    <property type="term" value="F:toxin activity"/>
    <property type="evidence" value="ECO:0007669"/>
    <property type="project" value="UniProtKB-KW"/>
</dbReference>
<dbReference type="EC" id="3.1.-.-" evidence="6"/>
<feature type="domain" description="PIN" evidence="7">
    <location>
        <begin position="2"/>
        <end position="115"/>
    </location>
</feature>
<dbReference type="RefSeq" id="WP_035918151.1">
    <property type="nucleotide sequence ID" value="NZ_AVPJ01000016.1"/>
</dbReference>
<evidence type="ECO:0000256" key="4">
    <source>
        <dbReference type="ARBA" id="ARBA00022801"/>
    </source>
</evidence>
<dbReference type="AlphaFoldDB" id="A0A0A0J0X1"/>
<feature type="binding site" evidence="6">
    <location>
        <position position="5"/>
    </location>
    <ligand>
        <name>Mg(2+)</name>
        <dbReference type="ChEBI" id="CHEBI:18420"/>
    </ligand>
</feature>
<evidence type="ECO:0000313" key="8">
    <source>
        <dbReference type="EMBL" id="KGN30748.1"/>
    </source>
</evidence>
<dbReference type="CDD" id="cd09873">
    <property type="entry name" value="PIN_Pae0151-like"/>
    <property type="match status" value="1"/>
</dbReference>
<dbReference type="GO" id="GO:0004540">
    <property type="term" value="F:RNA nuclease activity"/>
    <property type="evidence" value="ECO:0007669"/>
    <property type="project" value="InterPro"/>
</dbReference>
<sequence length="131" mass="13930">MIVVDASAMVEALVGIGPDAGLLEALGGDLAAPHLLDVEVMSVLRGLVLGGKLDEPAAEQARHDFFEFTIHRHELAPLAERVWGLRHQFGAYDAAYLALAEGLDAPLVTCDAKLATRGHTAQVQVVPASRR</sequence>
<dbReference type="InterPro" id="IPR029060">
    <property type="entry name" value="PIN-like_dom_sf"/>
</dbReference>
<dbReference type="Proteomes" id="UP000030002">
    <property type="component" value="Unassembled WGS sequence"/>
</dbReference>
<name>A0A0A0J0X1_9MICO</name>
<dbReference type="OrthoDB" id="4377304at2"/>
<dbReference type="eggNOG" id="COG4113">
    <property type="taxonomic scope" value="Bacteria"/>
</dbReference>
<dbReference type="EMBL" id="AVPJ01000016">
    <property type="protein sequence ID" value="KGN30748.1"/>
    <property type="molecule type" value="Genomic_DNA"/>
</dbReference>
<evidence type="ECO:0000256" key="3">
    <source>
        <dbReference type="ARBA" id="ARBA00022723"/>
    </source>
</evidence>